<feature type="region of interest" description="Disordered" evidence="1">
    <location>
        <begin position="645"/>
        <end position="713"/>
    </location>
</feature>
<comment type="caution">
    <text evidence="3">The sequence shown here is derived from an EMBL/GenBank/DDBJ whole genome shotgun (WGS) entry which is preliminary data.</text>
</comment>
<proteinExistence type="predicted"/>
<evidence type="ECO:0000256" key="2">
    <source>
        <dbReference type="SAM" id="Phobius"/>
    </source>
</evidence>
<reference evidence="3" key="1">
    <citation type="submission" date="2021-02" db="EMBL/GenBank/DDBJ databases">
        <title>First Annotated Genome of the Yellow-green Alga Tribonema minus.</title>
        <authorList>
            <person name="Mahan K.M."/>
        </authorList>
    </citation>
    <scope>NUCLEOTIDE SEQUENCE</scope>
    <source>
        <strain evidence="3">UTEX B ZZ1240</strain>
    </source>
</reference>
<feature type="region of interest" description="Disordered" evidence="1">
    <location>
        <begin position="1573"/>
        <end position="1595"/>
    </location>
</feature>
<organism evidence="3 4">
    <name type="scientific">Tribonema minus</name>
    <dbReference type="NCBI Taxonomy" id="303371"/>
    <lineage>
        <taxon>Eukaryota</taxon>
        <taxon>Sar</taxon>
        <taxon>Stramenopiles</taxon>
        <taxon>Ochrophyta</taxon>
        <taxon>PX clade</taxon>
        <taxon>Xanthophyceae</taxon>
        <taxon>Tribonematales</taxon>
        <taxon>Tribonemataceae</taxon>
        <taxon>Tribonema</taxon>
    </lineage>
</organism>
<evidence type="ECO:0000313" key="3">
    <source>
        <dbReference type="EMBL" id="KAG5186270.1"/>
    </source>
</evidence>
<feature type="compositionally biased region" description="Low complexity" evidence="1">
    <location>
        <begin position="433"/>
        <end position="447"/>
    </location>
</feature>
<keyword evidence="2" id="KW-1133">Transmembrane helix</keyword>
<feature type="region of interest" description="Disordered" evidence="1">
    <location>
        <begin position="404"/>
        <end position="447"/>
    </location>
</feature>
<evidence type="ECO:0000313" key="4">
    <source>
        <dbReference type="Proteomes" id="UP000664859"/>
    </source>
</evidence>
<accession>A0A835Z3D5</accession>
<dbReference type="Proteomes" id="UP000664859">
    <property type="component" value="Unassembled WGS sequence"/>
</dbReference>
<keyword evidence="2" id="KW-0472">Membrane</keyword>
<feature type="transmembrane region" description="Helical" evidence="2">
    <location>
        <begin position="60"/>
        <end position="83"/>
    </location>
</feature>
<evidence type="ECO:0000256" key="1">
    <source>
        <dbReference type="SAM" id="MobiDB-lite"/>
    </source>
</evidence>
<gene>
    <name evidence="3" type="ORF">JKP88DRAFT_240878</name>
</gene>
<sequence length="1595" mass="174231">MGSRCREAELKHGGAAAQVHLATIARQHRRIVFVYDFNGLDFIPAHVDVTPMPALKNGVVYLPVTAVGAASATGCSALTVFTLQDRGFDLRTTRAALVATLKTNRRSGAMIPFKNLLAYMASVLFFLPWIIMVTPCSLAAHVVLLVTVGLWEGMMQDPPRGPMFRQIGGTRKRANAIVAATIGRARKCRRPLPAQWSRTTRTSRTSCTNTATDTVSPHLLRSLVLKALCEHVRAVILHSMAQFARGAITAAAALAAMRVVMPAIDTKPLYALAGVAGGQAISSYKQYAHFGGGSTTRNHTSLLLTLLLQACSLAVAMDDGFGVDNSYMAPLVSAAAGMAAAVITAATDSSGSDDEVATNLHAEQLNAEQLREQHPLPITAADFRHMEIHIQEALAEDLLMNTMDGEESDEDGSDVEDSDVGSGDDSDVEDLSSSDNVTPPSRRAAGGVAAVAARARKAVRNVSARIQSFSIMGCNQEARKVLSGAVLALQTSLINGDPAAVITKSDKQKREVQSRRNKSCESQQTFTSLENLLVTEAKKVDLAGDTLQLRVWVSMEVDHIKRWVRGWITSCEVVDSHRIVSVKLQRDRLRINNNTIEDVVGVDGPIKLDITSYREETSQVPGASVFGPRAPAIGTWFLIQSTTGPTVAAPNSGSERNDDGMAANVSSTAAQSQPNETPDDLRSTIVDAAPGTKSTSKRAGQGKGKRPAVRTPTRTELLSLSDVLKRAEPEQGVTPLCKAWGTFLLQRACLVFEGMLVLHVYLTDSKVKRKSTSRLDPNEWTRKGKYLRDNQRHLHSDGKRTHGIVRAIADSITCDHLLPPTQHRYTHLNTSGKGSYLSMCWPGVTQQTISTLELEIHPEKTVATGPVNSIIKILSTAAVLGRLPTCASGAVMLTQDELKLALSRIHATTVADDRQPFGVLETLVPPSHPSLPPALEALVCSEAGGVRAPACVVNSTPMARMDMWFLSADTNSGEAARSPSAYNNLMSEAQFCRHTIRSIMKNAIDSIDLTKCTDRLREDQCYIRVQLKKWQATSQTHEHNVDQGRMLPEHLMYLIHDMLAGLIERTWKPFERAIQLGLELHGRQMADLDGLVNILARRRRVDGFNMAQTDGDCAHLEVDWVTTLAHHMLEEEQFTTYDVANLEILVHLHAYYLLPVRPESLMGNLVSQVWARRTTGADGRVASTCFRRLPTRELGKIAMTGGGEDSEPMKTCVPVPEELNRPMLTVLFLCRAMRTIHFGSPPPDRLVGLSGGSNHQVAENTFRDKVLNEIGRCNLGIPYYASYSNRCTAVTEIFAVASTLPWGEQQDFIASSMKELHSSIAAGQTAYRQFLLSLDSKVQNRGKRHRFVEPTGEGNVDVPRPPPALRPMSLAGSDGGSGGGSGGGGAQAIAEMAAAAITNMQNLHRTSIQQMQATHELSLQQHRRVHNTNYRRTSKLHGHTLQRMSQVHSQTVQQSTAAHRAYLAQQQQQLAQQLLAQQQWAQQQRAQQQRAQEAMFLNFLYMQQRGMYPPYGHPPPMMQSAHTPANGHNTPPQMLPAAHGHAIHHNASLQMLPVARAQVIRQSTPGVYHFSHTSAQNQMPVPEHEQSPPPGTPPM</sequence>
<feature type="region of interest" description="Disordered" evidence="1">
    <location>
        <begin position="1348"/>
        <end position="1385"/>
    </location>
</feature>
<keyword evidence="2" id="KW-0812">Transmembrane</keyword>
<feature type="compositionally biased region" description="Gly residues" evidence="1">
    <location>
        <begin position="1373"/>
        <end position="1385"/>
    </location>
</feature>
<keyword evidence="4" id="KW-1185">Reference proteome</keyword>
<feature type="compositionally biased region" description="Polar residues" evidence="1">
    <location>
        <begin position="645"/>
        <end position="654"/>
    </location>
</feature>
<feature type="compositionally biased region" description="Acidic residues" evidence="1">
    <location>
        <begin position="404"/>
        <end position="432"/>
    </location>
</feature>
<dbReference type="EMBL" id="JAFCMP010000112">
    <property type="protein sequence ID" value="KAG5186270.1"/>
    <property type="molecule type" value="Genomic_DNA"/>
</dbReference>
<feature type="compositionally biased region" description="Polar residues" evidence="1">
    <location>
        <begin position="664"/>
        <end position="676"/>
    </location>
</feature>
<name>A0A835Z3D5_9STRA</name>
<protein>
    <submittedName>
        <fullName evidence="3">Uncharacterized protein</fullName>
    </submittedName>
</protein>